<evidence type="ECO:0000259" key="7">
    <source>
        <dbReference type="PROSITE" id="PS51716"/>
    </source>
</evidence>
<feature type="coiled-coil region" evidence="5">
    <location>
        <begin position="243"/>
        <end position="270"/>
    </location>
</feature>
<protein>
    <recommendedName>
        <fullName evidence="7">IRG-type G domain-containing protein</fullName>
    </recommendedName>
</protein>
<dbReference type="InterPro" id="IPR051515">
    <property type="entry name" value="IRG"/>
</dbReference>
<dbReference type="PROSITE" id="PS51716">
    <property type="entry name" value="G_IRG"/>
    <property type="match status" value="1"/>
</dbReference>
<dbReference type="InParanoid" id="K7E6J9"/>
<dbReference type="InterPro" id="IPR027417">
    <property type="entry name" value="P-loop_NTPase"/>
</dbReference>
<dbReference type="AlphaFoldDB" id="K7E6J9"/>
<dbReference type="Bgee" id="ENSOANG00000032289">
    <property type="expression patterns" value="Expressed in testis and 1 other cell type or tissue"/>
</dbReference>
<keyword evidence="9" id="KW-1185">Reference proteome</keyword>
<dbReference type="STRING" id="9258.ENSOANP00000029156"/>
<dbReference type="Pfam" id="PF05049">
    <property type="entry name" value="IIGP"/>
    <property type="match status" value="1"/>
</dbReference>
<dbReference type="Ensembl" id="ENSOANT00000038401.2">
    <property type="protein sequence ID" value="ENSOANP00000029156.2"/>
    <property type="gene ID" value="ENSOANG00000032289.2"/>
</dbReference>
<feature type="compositionally biased region" description="Low complexity" evidence="6">
    <location>
        <begin position="351"/>
        <end position="370"/>
    </location>
</feature>
<dbReference type="PANTHER" id="PTHR32341:SF17">
    <property type="entry name" value="IRG-TYPE G DOMAIN-CONTAINING PROTEIN"/>
    <property type="match status" value="1"/>
</dbReference>
<comment type="similarity">
    <text evidence="1">Belongs to the TRAFAC class dynamin-like GTPase superfamily. IRG family.</text>
</comment>
<dbReference type="Gene3D" id="3.40.50.300">
    <property type="entry name" value="P-loop containing nucleotide triphosphate hydrolases"/>
    <property type="match status" value="1"/>
</dbReference>
<dbReference type="SUPFAM" id="SSF52540">
    <property type="entry name" value="P-loop containing nucleoside triphosphate hydrolases"/>
    <property type="match status" value="1"/>
</dbReference>
<feature type="domain" description="IRG-type G" evidence="7">
    <location>
        <begin position="49"/>
        <end position="232"/>
    </location>
</feature>
<dbReference type="PANTHER" id="PTHR32341">
    <property type="entry name" value="INTERFERON-INDUCIBLE GTPASE"/>
    <property type="match status" value="1"/>
</dbReference>
<keyword evidence="4" id="KW-0342">GTP-binding</keyword>
<evidence type="ECO:0000256" key="4">
    <source>
        <dbReference type="ARBA" id="ARBA00023134"/>
    </source>
</evidence>
<dbReference type="InterPro" id="IPR030385">
    <property type="entry name" value="G_IRG_dom"/>
</dbReference>
<evidence type="ECO:0000313" key="9">
    <source>
        <dbReference type="Proteomes" id="UP000002279"/>
    </source>
</evidence>
<reference evidence="8" key="2">
    <citation type="submission" date="2025-08" db="UniProtKB">
        <authorList>
            <consortium name="Ensembl"/>
        </authorList>
    </citation>
    <scope>IDENTIFICATION</scope>
    <source>
        <strain evidence="8">Glennie</strain>
    </source>
</reference>
<proteinExistence type="inferred from homology"/>
<reference evidence="8 9" key="1">
    <citation type="journal article" date="2008" name="Nature">
        <title>Genome analysis of the platypus reveals unique signatures of evolution.</title>
        <authorList>
            <person name="Warren W.C."/>
            <person name="Hillier L.W."/>
            <person name="Marshall Graves J.A."/>
            <person name="Birney E."/>
            <person name="Ponting C.P."/>
            <person name="Grutzner F."/>
            <person name="Belov K."/>
            <person name="Miller W."/>
            <person name="Clarke L."/>
            <person name="Chinwalla A.T."/>
            <person name="Yang S.P."/>
            <person name="Heger A."/>
            <person name="Locke D.P."/>
            <person name="Miethke P."/>
            <person name="Waters P.D."/>
            <person name="Veyrunes F."/>
            <person name="Fulton L."/>
            <person name="Fulton B."/>
            <person name="Graves T."/>
            <person name="Wallis J."/>
            <person name="Puente X.S."/>
            <person name="Lopez-Otin C."/>
            <person name="Ordonez G.R."/>
            <person name="Eichler E.E."/>
            <person name="Chen L."/>
            <person name="Cheng Z."/>
            <person name="Deakin J.E."/>
            <person name="Alsop A."/>
            <person name="Thompson K."/>
            <person name="Kirby P."/>
            <person name="Papenfuss A.T."/>
            <person name="Wakefield M.J."/>
            <person name="Olender T."/>
            <person name="Lancet D."/>
            <person name="Huttley G.A."/>
            <person name="Smit A.F."/>
            <person name="Pask A."/>
            <person name="Temple-Smith P."/>
            <person name="Batzer M.A."/>
            <person name="Walker J.A."/>
            <person name="Konkel M.K."/>
            <person name="Harris R.S."/>
            <person name="Whittington C.M."/>
            <person name="Wong E.S."/>
            <person name="Gemmell N.J."/>
            <person name="Buschiazzo E."/>
            <person name="Vargas Jentzsch I.M."/>
            <person name="Merkel A."/>
            <person name="Schmitz J."/>
            <person name="Zemann A."/>
            <person name="Churakov G."/>
            <person name="Kriegs J.O."/>
            <person name="Brosius J."/>
            <person name="Murchison E.P."/>
            <person name="Sachidanandam R."/>
            <person name="Smith C."/>
            <person name="Hannon G.J."/>
            <person name="Tsend-Ayush E."/>
            <person name="McMillan D."/>
            <person name="Attenborough R."/>
            <person name="Rens W."/>
            <person name="Ferguson-Smith M."/>
            <person name="Lefevre C.M."/>
            <person name="Sharp J.A."/>
            <person name="Nicholas K.R."/>
            <person name="Ray D.A."/>
            <person name="Kube M."/>
            <person name="Reinhardt R."/>
            <person name="Pringle T.H."/>
            <person name="Taylor J."/>
            <person name="Jones R.C."/>
            <person name="Nixon B."/>
            <person name="Dacheux J.L."/>
            <person name="Niwa H."/>
            <person name="Sekita Y."/>
            <person name="Huang X."/>
            <person name="Stark A."/>
            <person name="Kheradpour P."/>
            <person name="Kellis M."/>
            <person name="Flicek P."/>
            <person name="Chen Y."/>
            <person name="Webber C."/>
            <person name="Hardison R."/>
            <person name="Nelson J."/>
            <person name="Hallsworth-Pepin K."/>
            <person name="Delehaunty K."/>
            <person name="Markovic C."/>
            <person name="Minx P."/>
            <person name="Feng Y."/>
            <person name="Kremitzki C."/>
            <person name="Mitreva M."/>
            <person name="Glasscock J."/>
            <person name="Wylie T."/>
            <person name="Wohldmann P."/>
            <person name="Thiru P."/>
            <person name="Nhan M.N."/>
            <person name="Pohl C.S."/>
            <person name="Smith S.M."/>
            <person name="Hou S."/>
            <person name="Nefedov M."/>
            <person name="de Jong P.J."/>
            <person name="Renfree M.B."/>
            <person name="Mardis E.R."/>
            <person name="Wilson R.K."/>
        </authorList>
    </citation>
    <scope>NUCLEOTIDE SEQUENCE [LARGE SCALE GENOMIC DNA]</scope>
    <source>
        <strain evidence="8 9">Glennie</strain>
    </source>
</reference>
<dbReference type="GO" id="GO:0016020">
    <property type="term" value="C:membrane"/>
    <property type="evidence" value="ECO:0007669"/>
    <property type="project" value="InterPro"/>
</dbReference>
<keyword evidence="5" id="KW-0175">Coiled coil</keyword>
<dbReference type="GeneTree" id="ENSGT00950000183007"/>
<accession>K7E6J9</accession>
<dbReference type="GO" id="GO:0003924">
    <property type="term" value="F:GTPase activity"/>
    <property type="evidence" value="ECO:0000318"/>
    <property type="project" value="GO_Central"/>
</dbReference>
<evidence type="ECO:0000256" key="6">
    <source>
        <dbReference type="SAM" id="MobiDB-lite"/>
    </source>
</evidence>
<evidence type="ECO:0000256" key="3">
    <source>
        <dbReference type="ARBA" id="ARBA00022801"/>
    </source>
</evidence>
<evidence type="ECO:0000256" key="5">
    <source>
        <dbReference type="SAM" id="Coils"/>
    </source>
</evidence>
<dbReference type="InterPro" id="IPR007743">
    <property type="entry name" value="Immunity-related_GTPase-like"/>
</dbReference>
<reference evidence="8" key="3">
    <citation type="submission" date="2025-09" db="UniProtKB">
        <authorList>
            <consortium name="Ensembl"/>
        </authorList>
    </citation>
    <scope>IDENTIFICATION</scope>
    <source>
        <strain evidence="8">Glennie</strain>
    </source>
</reference>
<evidence type="ECO:0000313" key="8">
    <source>
        <dbReference type="Ensembl" id="ENSOANP00000029156.2"/>
    </source>
</evidence>
<dbReference type="OMA" id="NEIRTHC"/>
<evidence type="ECO:0000256" key="1">
    <source>
        <dbReference type="ARBA" id="ARBA00005429"/>
    </source>
</evidence>
<name>K7E6J9_ORNAN</name>
<organism evidence="8 9">
    <name type="scientific">Ornithorhynchus anatinus</name>
    <name type="common">Duckbill platypus</name>
    <dbReference type="NCBI Taxonomy" id="9258"/>
    <lineage>
        <taxon>Eukaryota</taxon>
        <taxon>Metazoa</taxon>
        <taxon>Chordata</taxon>
        <taxon>Craniata</taxon>
        <taxon>Vertebrata</taxon>
        <taxon>Euteleostomi</taxon>
        <taxon>Mammalia</taxon>
        <taxon>Monotremata</taxon>
        <taxon>Ornithorhynchidae</taxon>
        <taxon>Ornithorhynchus</taxon>
    </lineage>
</organism>
<feature type="region of interest" description="Disordered" evidence="6">
    <location>
        <begin position="351"/>
        <end position="413"/>
    </location>
</feature>
<sequence>MAGSRRPWPARPGELSAEELGALREAFEDGNLSAAARKLQDTLQSLENVRLDVAVTGETGSGKSTFVNAIRGLGDEEPGSAETGVVETTLDPTPYPHPKYPNVTIWDLPGIGTPAFQASRYLERVQFGRYDFFILIASERFTAHHAQLACEIQRLGKRFYFIRSKVDVDLAASRQRRPATFSEEGVLNEIRTHCRDRLRAEGVADGPRVFALSNFNRGLYDFPLLEETLEKELPGHKRQAFLLARPNDSLEVLEKKKAALEEQIWKLALAACTVNSVPVPGLPGLPAACEVAILTDSLSDYCRSFGLERETLEELARELGLPQEEVQGLIRSPLAQDITRGLVLQLLASPARAAGPPSGSPGAAASAPRSPANPPPEPAPTKRRHHPSSAQGPAGGLGGQISSREGGRLCRIY</sequence>
<keyword evidence="2" id="KW-0547">Nucleotide-binding</keyword>
<dbReference type="Proteomes" id="UP000002279">
    <property type="component" value="Chromosome 5"/>
</dbReference>
<evidence type="ECO:0000256" key="2">
    <source>
        <dbReference type="ARBA" id="ARBA00022741"/>
    </source>
</evidence>
<dbReference type="GO" id="GO:0005525">
    <property type="term" value="F:GTP binding"/>
    <property type="evidence" value="ECO:0007669"/>
    <property type="project" value="UniProtKB-KW"/>
</dbReference>
<dbReference type="HOGENOM" id="CLU_574359_0_0_1"/>
<keyword evidence="3" id="KW-0378">Hydrolase</keyword>